<dbReference type="SMART" id="SM00513">
    <property type="entry name" value="SAP"/>
    <property type="match status" value="1"/>
</dbReference>
<evidence type="ECO:0000313" key="2">
    <source>
        <dbReference type="EMBL" id="RIJ10019.1"/>
    </source>
</evidence>
<dbReference type="SUPFAM" id="SSF52540">
    <property type="entry name" value="P-loop containing nucleoside triphosphate hydrolases"/>
    <property type="match status" value="1"/>
</dbReference>
<dbReference type="InterPro" id="IPR041685">
    <property type="entry name" value="AAA_GajA/Old/RecF-like"/>
</dbReference>
<proteinExistence type="predicted"/>
<organism evidence="2 3">
    <name type="scientific">Clavibacter nebraskensis</name>
    <dbReference type="NCBI Taxonomy" id="31963"/>
    <lineage>
        <taxon>Bacteria</taxon>
        <taxon>Bacillati</taxon>
        <taxon>Actinomycetota</taxon>
        <taxon>Actinomycetes</taxon>
        <taxon>Micrococcales</taxon>
        <taxon>Microbacteriaceae</taxon>
        <taxon>Clavibacter</taxon>
    </lineage>
</organism>
<dbReference type="RefSeq" id="WP_434513055.1">
    <property type="nucleotide sequence ID" value="NZ_CP162946.1"/>
</dbReference>
<dbReference type="Pfam" id="PF13175">
    <property type="entry name" value="AAA_15"/>
    <property type="match status" value="1"/>
</dbReference>
<dbReference type="InterPro" id="IPR027417">
    <property type="entry name" value="P-loop_NTPase"/>
</dbReference>
<dbReference type="Gene3D" id="1.10.720.30">
    <property type="entry name" value="SAP domain"/>
    <property type="match status" value="1"/>
</dbReference>
<dbReference type="InterPro" id="IPR003034">
    <property type="entry name" value="SAP_dom"/>
</dbReference>
<dbReference type="Pfam" id="PF02037">
    <property type="entry name" value="SAP"/>
    <property type="match status" value="1"/>
</dbReference>
<dbReference type="InterPro" id="IPR038729">
    <property type="entry name" value="Rad50/SbcC_AAA"/>
</dbReference>
<accession>A0A399PXK7</accession>
<reference evidence="2 3" key="1">
    <citation type="submission" date="2018-08" db="EMBL/GenBank/DDBJ databases">
        <title>Genome Sequence of Clavibacter michiganensis Subspecies type strains, and the Atypical Peach-Colored Strains Isolated from Tomato.</title>
        <authorList>
            <person name="Osdaghi E."/>
            <person name="Portier P."/>
            <person name="Briand M."/>
            <person name="Jacques M.-A."/>
        </authorList>
    </citation>
    <scope>NUCLEOTIDE SEQUENCE [LARGE SCALE GENOMIC DNA]</scope>
    <source>
        <strain evidence="2 3">CFBP 7577</strain>
    </source>
</reference>
<dbReference type="Proteomes" id="UP000265361">
    <property type="component" value="Unassembled WGS sequence"/>
</dbReference>
<comment type="caution">
    <text evidence="2">The sequence shown here is derived from an EMBL/GenBank/DDBJ whole genome shotgun (WGS) entry which is preliminary data.</text>
</comment>
<dbReference type="PROSITE" id="PS50800">
    <property type="entry name" value="SAP"/>
    <property type="match status" value="1"/>
</dbReference>
<dbReference type="Gene3D" id="3.40.50.300">
    <property type="entry name" value="P-loop containing nucleotide triphosphate hydrolases"/>
    <property type="match status" value="1"/>
</dbReference>
<dbReference type="Pfam" id="PF13476">
    <property type="entry name" value="AAA_23"/>
    <property type="match status" value="1"/>
</dbReference>
<dbReference type="GO" id="GO:0006302">
    <property type="term" value="P:double-strand break repair"/>
    <property type="evidence" value="ECO:0007669"/>
    <property type="project" value="InterPro"/>
</dbReference>
<dbReference type="EMBL" id="QWED01000294">
    <property type="protein sequence ID" value="RIJ10019.1"/>
    <property type="molecule type" value="Genomic_DNA"/>
</dbReference>
<dbReference type="InterPro" id="IPR034139">
    <property type="entry name" value="TOPRIM_OLD"/>
</dbReference>
<dbReference type="InterPro" id="IPR036361">
    <property type="entry name" value="SAP_dom_sf"/>
</dbReference>
<gene>
    <name evidence="2" type="ORF">DZF97_09930</name>
</gene>
<dbReference type="AlphaFoldDB" id="A0A399PXK7"/>
<protein>
    <recommendedName>
        <fullName evidence="1">SAP domain-containing protein</fullName>
    </recommendedName>
</protein>
<name>A0A399PXK7_9MICO</name>
<dbReference type="PANTHER" id="PTHR43581">
    <property type="entry name" value="ATP/GTP PHOSPHATASE"/>
    <property type="match status" value="1"/>
</dbReference>
<dbReference type="Pfam" id="PF20469">
    <property type="entry name" value="OLD-like_TOPRIM"/>
    <property type="match status" value="1"/>
</dbReference>
<evidence type="ECO:0000259" key="1">
    <source>
        <dbReference type="PROSITE" id="PS50800"/>
    </source>
</evidence>
<sequence length="626" mass="67920">MAVIKEALYCQGKNACLEGHLKLVKMSVFGFRSIEQLLDLKVSSPLVLAGHNDAGKSAIIDAILFLLGGYRATDFDRTYLATSADGDETETETETIGVDRVDVTAVEGVFALGEMEQATWGRLQINVRRKWNQGEAPSLEVLTAVPSDERLRDYSSLNVAPLKERLAALGLSADGNKSDLLQRLDEAASEAASEERWVVAPAALEKALPNVKRFDATSAVDADAAIQSTLQTAFKGHLSSDEYQGSIRSIEEGIEAKLVIDADAIREHIATKVSDVGEVNIEPVVSLSGSGGLKSAKVTLKNSRGEKIDLHFSGAGRARRIALAVWEYNAVLLAESTEDIVLLYDEPDTHLDYGHQRELMRLIHEQTQNPKVTVVLASHSMNLIDGTDIADVAHIKHVDHRTVVERLADDSSVGEHLGAIAASVGLRNTVLLHERLFVGVEGESEARALPVLFRLAMGRHLESCGIAIWPCNNNEGAVRFATFLARHGRNVAFFVDKDSRTNAKHIFNDEKLRAAGLEPSVHCLYVGDSNEIEDVFSGDQWAAAANALWPRDGGDEPGAVWFGEDFDAHRGGKFSSQVLSMLQRGSSLAPRGKPDALLALALTLRESREVPAALVAEFEAMVARAL</sequence>
<evidence type="ECO:0000313" key="3">
    <source>
        <dbReference type="Proteomes" id="UP000265361"/>
    </source>
</evidence>
<dbReference type="InterPro" id="IPR051396">
    <property type="entry name" value="Bact_Antivir_Def_Nuclease"/>
</dbReference>
<feature type="domain" description="SAP" evidence="1">
    <location>
        <begin position="154"/>
        <end position="188"/>
    </location>
</feature>
<dbReference type="GO" id="GO:0016887">
    <property type="term" value="F:ATP hydrolysis activity"/>
    <property type="evidence" value="ECO:0007669"/>
    <property type="project" value="InterPro"/>
</dbReference>
<dbReference type="PANTHER" id="PTHR43581:SF2">
    <property type="entry name" value="EXCINUCLEASE ATPASE SUBUNIT"/>
    <property type="match status" value="1"/>
</dbReference>